<dbReference type="Proteomes" id="UP000013858">
    <property type="component" value="Unassembled WGS sequence"/>
</dbReference>
<dbReference type="AlphaFoldDB" id="R2THF5"/>
<evidence type="ECO:0000313" key="3">
    <source>
        <dbReference type="EMBL" id="EOT62711.1"/>
    </source>
</evidence>
<dbReference type="eggNOG" id="ENOG50306XI">
    <property type="taxonomic scope" value="Bacteria"/>
</dbReference>
<keyword evidence="5" id="KW-1185">Reference proteome</keyword>
<reference evidence="2 4" key="1">
    <citation type="submission" date="2013-02" db="EMBL/GenBank/DDBJ databases">
        <title>The Genome Sequence of Enterococcus haemoperoxidus BAA-382.</title>
        <authorList>
            <consortium name="The Broad Institute Genome Sequencing Platform"/>
            <consortium name="The Broad Institute Genome Sequencing Center for Infectious Disease"/>
            <person name="Earl A.M."/>
            <person name="Gilmore M.S."/>
            <person name="Lebreton F."/>
            <person name="Walker B."/>
            <person name="Young S.K."/>
            <person name="Zeng Q."/>
            <person name="Gargeya S."/>
            <person name="Fitzgerald M."/>
            <person name="Haas B."/>
            <person name="Abouelleil A."/>
            <person name="Alvarado L."/>
            <person name="Arachchi H.M."/>
            <person name="Berlin A.M."/>
            <person name="Chapman S.B."/>
            <person name="Dewar J."/>
            <person name="Goldberg J."/>
            <person name="Griggs A."/>
            <person name="Gujja S."/>
            <person name="Hansen M."/>
            <person name="Howarth C."/>
            <person name="Imamovic A."/>
            <person name="Larimer J."/>
            <person name="McCowan C."/>
            <person name="Murphy C."/>
            <person name="Neiman D."/>
            <person name="Pearson M."/>
            <person name="Priest M."/>
            <person name="Roberts A."/>
            <person name="Saif S."/>
            <person name="Shea T."/>
            <person name="Sisk P."/>
            <person name="Sykes S."/>
            <person name="Wortman J."/>
            <person name="Nusbaum C."/>
            <person name="Birren B."/>
        </authorList>
    </citation>
    <scope>NUCLEOTIDE SEQUENCE [LARGE SCALE GENOMIC DNA]</scope>
    <source>
        <strain evidence="2 4">ATCC BAA-382</strain>
    </source>
</reference>
<evidence type="ECO:0000313" key="4">
    <source>
        <dbReference type="Proteomes" id="UP000013858"/>
    </source>
</evidence>
<dbReference type="RefSeq" id="WP_010760911.1">
    <property type="nucleotide sequence ID" value="NZ_KB946315.1"/>
</dbReference>
<dbReference type="EMBL" id="ASVY01000002">
    <property type="protein sequence ID" value="EOT62711.1"/>
    <property type="molecule type" value="Genomic_DNA"/>
</dbReference>
<dbReference type="PATRIC" id="fig|1158608.3.peg.680"/>
<keyword evidence="1" id="KW-0472">Membrane</keyword>
<feature type="transmembrane region" description="Helical" evidence="1">
    <location>
        <begin position="202"/>
        <end position="224"/>
    </location>
</feature>
<keyword evidence="1" id="KW-1133">Transmembrane helix</keyword>
<dbReference type="Proteomes" id="UP000014197">
    <property type="component" value="Unassembled WGS sequence"/>
</dbReference>
<feature type="transmembrane region" description="Helical" evidence="1">
    <location>
        <begin position="85"/>
        <end position="110"/>
    </location>
</feature>
<evidence type="ECO:0000256" key="1">
    <source>
        <dbReference type="SAM" id="Phobius"/>
    </source>
</evidence>
<gene>
    <name evidence="3" type="ORF">I583_01712</name>
    <name evidence="2" type="ORF">UAW_00701</name>
</gene>
<sequence>MIKLFRLFFSKTLILVYSVTCLLTIFLGLVNVYNVKQQSTDFSAAFLAFSIMIFLLLFFVLESNRIYQFFRETDYRLLPISTGKLYFYNVIFSTIVGFVFFIGNAFIGVVVNYTIINIPFDLCTTWIEGVAAIVDIVVLFLVVQFLIFIYSASKQFIQKRFRWIVEILLFIVFMILMDHFSGFDLGILKGLVRNTFGLKQEIYFRVMLQLVTACLYFNLSIWLINRYVEAGDK</sequence>
<keyword evidence="1" id="KW-0812">Transmembrane</keyword>
<proteinExistence type="predicted"/>
<feature type="transmembrane region" description="Helical" evidence="1">
    <location>
        <begin position="163"/>
        <end position="182"/>
    </location>
</feature>
<accession>R2THF5</accession>
<feature type="transmembrane region" description="Helical" evidence="1">
    <location>
        <begin position="42"/>
        <end position="61"/>
    </location>
</feature>
<reference evidence="3 5" key="2">
    <citation type="submission" date="2013-03" db="EMBL/GenBank/DDBJ databases">
        <title>The Genome Sequence of Enterococcus haemoperoxidus BAA-382 (PacBio/Illumina hybrid assembly).</title>
        <authorList>
            <consortium name="The Broad Institute Genomics Platform"/>
            <consortium name="The Broad Institute Genome Sequencing Center for Infectious Disease"/>
            <person name="Earl A."/>
            <person name="Russ C."/>
            <person name="Gilmore M."/>
            <person name="Surin D."/>
            <person name="Walker B."/>
            <person name="Young S."/>
            <person name="Zeng Q."/>
            <person name="Gargeya S."/>
            <person name="Fitzgerald M."/>
            <person name="Haas B."/>
            <person name="Abouelleil A."/>
            <person name="Allen A.W."/>
            <person name="Alvarado L."/>
            <person name="Arachchi H.M."/>
            <person name="Berlin A.M."/>
            <person name="Chapman S.B."/>
            <person name="Gainer-Dewar J."/>
            <person name="Goldberg J."/>
            <person name="Griggs A."/>
            <person name="Gujja S."/>
            <person name="Hansen M."/>
            <person name="Howarth C."/>
            <person name="Imamovic A."/>
            <person name="Ireland A."/>
            <person name="Larimer J."/>
            <person name="McCowan C."/>
            <person name="Murphy C."/>
            <person name="Pearson M."/>
            <person name="Poon T.W."/>
            <person name="Priest M."/>
            <person name="Roberts A."/>
            <person name="Saif S."/>
            <person name="Shea T."/>
            <person name="Sisk P."/>
            <person name="Sykes S."/>
            <person name="Wortman J."/>
            <person name="Nusbaum C."/>
            <person name="Birren B."/>
        </authorList>
    </citation>
    <scope>NUCLEOTIDE SEQUENCE [LARGE SCALE GENOMIC DNA]</scope>
    <source>
        <strain evidence="3 5">ATCC BAA-382</strain>
    </source>
</reference>
<evidence type="ECO:0000313" key="2">
    <source>
        <dbReference type="EMBL" id="EOH99549.1"/>
    </source>
</evidence>
<name>R2THF5_9ENTE</name>
<organism evidence="2 4">
    <name type="scientific">Enterococcus haemoperoxidus ATCC BAA-382</name>
    <dbReference type="NCBI Taxonomy" id="1158608"/>
    <lineage>
        <taxon>Bacteria</taxon>
        <taxon>Bacillati</taxon>
        <taxon>Bacillota</taxon>
        <taxon>Bacilli</taxon>
        <taxon>Lactobacillales</taxon>
        <taxon>Enterococcaceae</taxon>
        <taxon>Enterococcus</taxon>
    </lineage>
</organism>
<comment type="caution">
    <text evidence="2">The sequence shown here is derived from an EMBL/GenBank/DDBJ whole genome shotgun (WGS) entry which is preliminary data.</text>
</comment>
<feature type="transmembrane region" description="Helical" evidence="1">
    <location>
        <begin position="130"/>
        <end position="151"/>
    </location>
</feature>
<evidence type="ECO:0000313" key="5">
    <source>
        <dbReference type="Proteomes" id="UP000014197"/>
    </source>
</evidence>
<protein>
    <submittedName>
        <fullName evidence="2">Uncharacterized protein</fullName>
    </submittedName>
</protein>
<dbReference type="STRING" id="155618.RV06_GL002216"/>
<dbReference type="OrthoDB" id="2182873at2"/>
<dbReference type="EMBL" id="AJAR01000010">
    <property type="protein sequence ID" value="EOH99549.1"/>
    <property type="molecule type" value="Genomic_DNA"/>
</dbReference>
<feature type="transmembrane region" description="Helical" evidence="1">
    <location>
        <begin position="12"/>
        <end position="30"/>
    </location>
</feature>